<protein>
    <submittedName>
        <fullName evidence="4">PilH family regulatory protein</fullName>
    </submittedName>
</protein>
<dbReference type="InterPro" id="IPR011006">
    <property type="entry name" value="CheY-like_superfamily"/>
</dbReference>
<dbReference type="SUPFAM" id="SSF52172">
    <property type="entry name" value="CheY-like"/>
    <property type="match status" value="1"/>
</dbReference>
<dbReference type="InterPro" id="IPR050595">
    <property type="entry name" value="Bact_response_regulator"/>
</dbReference>
<dbReference type="OrthoDB" id="9800897at2"/>
<feature type="modified residue" description="4-aspartylphosphate" evidence="2">
    <location>
        <position position="52"/>
    </location>
</feature>
<dbReference type="RefSeq" id="WP_008739447.1">
    <property type="nucleotide sequence ID" value="NZ_CP004387.1"/>
</dbReference>
<sequence>MAKILVVDDSPTQLANMVRICEAQGHQTVTATNGMQGVELARSERPDLILMDVVMPELNGFQATRKITRDPETQHIPVVLVTTKDQDTDKVWGERQGAAGYIVKPPQESELVAKIRELLGA</sequence>
<keyword evidence="1 2" id="KW-0597">Phosphoprotein</keyword>
<organism evidence="4 5">
    <name type="scientific">Isoalcanivorax pacificus W11-5</name>
    <dbReference type="NCBI Taxonomy" id="391936"/>
    <lineage>
        <taxon>Bacteria</taxon>
        <taxon>Pseudomonadati</taxon>
        <taxon>Pseudomonadota</taxon>
        <taxon>Gammaproteobacteria</taxon>
        <taxon>Oceanospirillales</taxon>
        <taxon>Alcanivoracaceae</taxon>
        <taxon>Isoalcanivorax</taxon>
    </lineage>
</organism>
<evidence type="ECO:0000259" key="3">
    <source>
        <dbReference type="PROSITE" id="PS50110"/>
    </source>
</evidence>
<evidence type="ECO:0000313" key="5">
    <source>
        <dbReference type="Proteomes" id="UP000006764"/>
    </source>
</evidence>
<keyword evidence="5" id="KW-1185">Reference proteome</keyword>
<dbReference type="InterPro" id="IPR001789">
    <property type="entry name" value="Sig_transdc_resp-reg_receiver"/>
</dbReference>
<gene>
    <name evidence="4" type="ORF">S7S_02120</name>
</gene>
<dbReference type="PROSITE" id="PS50110">
    <property type="entry name" value="RESPONSE_REGULATORY"/>
    <property type="match status" value="1"/>
</dbReference>
<dbReference type="GO" id="GO:0000160">
    <property type="term" value="P:phosphorelay signal transduction system"/>
    <property type="evidence" value="ECO:0007669"/>
    <property type="project" value="InterPro"/>
</dbReference>
<reference evidence="4 5" key="1">
    <citation type="journal article" date="2012" name="J. Bacteriol.">
        <title>Genome sequence of an alkane-degrading bacterium, Alcanivorax pacificus type strain W11-5, isolated from deep sea sediment.</title>
        <authorList>
            <person name="Lai Q."/>
            <person name="Shao Z."/>
        </authorList>
    </citation>
    <scope>NUCLEOTIDE SEQUENCE [LARGE SCALE GENOMIC DNA]</scope>
    <source>
        <strain evidence="4 5">W11-5</strain>
    </source>
</reference>
<evidence type="ECO:0000256" key="2">
    <source>
        <dbReference type="PROSITE-ProRule" id="PRU00169"/>
    </source>
</evidence>
<dbReference type="Gene3D" id="3.40.50.2300">
    <property type="match status" value="1"/>
</dbReference>
<dbReference type="PANTHER" id="PTHR44591:SF20">
    <property type="entry name" value="PROTEIN PILH"/>
    <property type="match status" value="1"/>
</dbReference>
<dbReference type="HOGENOM" id="CLU_000445_69_17_6"/>
<proteinExistence type="predicted"/>
<evidence type="ECO:0000313" key="4">
    <source>
        <dbReference type="EMBL" id="AJD46846.1"/>
    </source>
</evidence>
<dbReference type="KEGG" id="apac:S7S_02120"/>
<dbReference type="Pfam" id="PF00072">
    <property type="entry name" value="Response_reg"/>
    <property type="match status" value="1"/>
</dbReference>
<feature type="domain" description="Response regulatory" evidence="3">
    <location>
        <begin position="3"/>
        <end position="119"/>
    </location>
</feature>
<accession>A0A0B4XID9</accession>
<dbReference type="Proteomes" id="UP000006764">
    <property type="component" value="Chromosome"/>
</dbReference>
<dbReference type="AlphaFoldDB" id="A0A0B4XID9"/>
<evidence type="ECO:0000256" key="1">
    <source>
        <dbReference type="ARBA" id="ARBA00022553"/>
    </source>
</evidence>
<name>A0A0B4XID9_9GAMM</name>
<dbReference type="PANTHER" id="PTHR44591">
    <property type="entry name" value="STRESS RESPONSE REGULATOR PROTEIN 1"/>
    <property type="match status" value="1"/>
</dbReference>
<dbReference type="STRING" id="391936.S7S_02120"/>
<dbReference type="SMART" id="SM00448">
    <property type="entry name" value="REC"/>
    <property type="match status" value="1"/>
</dbReference>
<dbReference type="EMBL" id="CP004387">
    <property type="protein sequence ID" value="AJD46846.1"/>
    <property type="molecule type" value="Genomic_DNA"/>
</dbReference>